<comment type="caution">
    <text evidence="4">The sequence shown here is derived from an EMBL/GenBank/DDBJ whole genome shotgun (WGS) entry which is preliminary data.</text>
</comment>
<dbReference type="EMBL" id="VNKQ01000011">
    <property type="protein sequence ID" value="KAG0648181.1"/>
    <property type="molecule type" value="Genomic_DNA"/>
</dbReference>
<evidence type="ECO:0000259" key="3">
    <source>
        <dbReference type="Pfam" id="PF26434"/>
    </source>
</evidence>
<dbReference type="Proteomes" id="UP000785200">
    <property type="component" value="Unassembled WGS sequence"/>
</dbReference>
<evidence type="ECO:0000313" key="4">
    <source>
        <dbReference type="EMBL" id="KAG0648181.1"/>
    </source>
</evidence>
<feature type="coiled-coil region" evidence="1">
    <location>
        <begin position="103"/>
        <end position="174"/>
    </location>
</feature>
<feature type="compositionally biased region" description="Low complexity" evidence="2">
    <location>
        <begin position="27"/>
        <end position="46"/>
    </location>
</feature>
<evidence type="ECO:0000256" key="1">
    <source>
        <dbReference type="SAM" id="Coils"/>
    </source>
</evidence>
<feature type="compositionally biased region" description="Polar residues" evidence="2">
    <location>
        <begin position="307"/>
        <end position="317"/>
    </location>
</feature>
<name>A0A9P7AWF8_9HELO</name>
<reference evidence="4" key="1">
    <citation type="submission" date="2019-07" db="EMBL/GenBank/DDBJ databases">
        <title>Hyphodiscus hymeniophilus genome sequencing and assembly.</title>
        <authorList>
            <person name="Kramer G."/>
            <person name="Nodwell J."/>
        </authorList>
    </citation>
    <scope>NUCLEOTIDE SEQUENCE</scope>
    <source>
        <strain evidence="4">ATCC 34498</strain>
    </source>
</reference>
<organism evidence="4 5">
    <name type="scientific">Hyphodiscus hymeniophilus</name>
    <dbReference type="NCBI Taxonomy" id="353542"/>
    <lineage>
        <taxon>Eukaryota</taxon>
        <taxon>Fungi</taxon>
        <taxon>Dikarya</taxon>
        <taxon>Ascomycota</taxon>
        <taxon>Pezizomycotina</taxon>
        <taxon>Leotiomycetes</taxon>
        <taxon>Helotiales</taxon>
        <taxon>Hyphodiscaceae</taxon>
        <taxon>Hyphodiscus</taxon>
    </lineage>
</organism>
<sequence>MAAPTQNPAVRSGSESKSAKKKKAKVEASAVETASATAAVETPTESNHGDGANESLYVKELQKNIRNVNKKITNASKVDNIVAENPGLSLEDLITARKINADQKAQLEKKPALQAQLAQLQEQITIYKKLEDDFKARSEAEKAEFEKSFADRTSKDLEEKIVAAKAEASATYEQEQREALLLLSQFLRLAAIRRGDEEADVELDENKALEGVLSQVYTGDFNAVQTMVNLIQGSEQTTMSISNEPLKTTFAEIKAATIKAAPVPEQTTSAEASEFPVQSDPTIVNAGLTELDDPPAAPMTNGHESNEVQGVPQNSSFGEGGNAAAEANWDNANDLSTSQEWVEVPRDATETDTGLVATPAAPSNVQSWADDQPDVVEVRTQFPQPTPAPPTNPNDGFHEVQRNRGGNRGDGQRGRGRGGDRGRGGNRGEYRGRGRGGPRGGGGARGGRRPEES</sequence>
<feature type="region of interest" description="Disordered" evidence="2">
    <location>
        <begin position="292"/>
        <end position="325"/>
    </location>
</feature>
<proteinExistence type="predicted"/>
<feature type="compositionally biased region" description="Basic and acidic residues" evidence="2">
    <location>
        <begin position="410"/>
        <end position="432"/>
    </location>
</feature>
<feature type="compositionally biased region" description="Gly residues" evidence="2">
    <location>
        <begin position="435"/>
        <end position="445"/>
    </location>
</feature>
<accession>A0A9P7AWF8</accession>
<dbReference type="OrthoDB" id="5399559at2759"/>
<dbReference type="AlphaFoldDB" id="A0A9P7AWF8"/>
<evidence type="ECO:0000256" key="2">
    <source>
        <dbReference type="SAM" id="MobiDB-lite"/>
    </source>
</evidence>
<dbReference type="Pfam" id="PF26434">
    <property type="entry name" value="YAG7_C"/>
    <property type="match status" value="1"/>
</dbReference>
<feature type="domain" description="YAG7-like dimerisation" evidence="3">
    <location>
        <begin position="174"/>
        <end position="257"/>
    </location>
</feature>
<dbReference type="InterPro" id="IPR058602">
    <property type="entry name" value="YAG7_dimerisation_dom"/>
</dbReference>
<feature type="region of interest" description="Disordered" evidence="2">
    <location>
        <begin position="349"/>
        <end position="453"/>
    </location>
</feature>
<feature type="region of interest" description="Disordered" evidence="2">
    <location>
        <begin position="1"/>
        <end position="55"/>
    </location>
</feature>
<keyword evidence="1" id="KW-0175">Coiled coil</keyword>
<protein>
    <recommendedName>
        <fullName evidence="3">YAG7-like dimerisation domain-containing protein</fullName>
    </recommendedName>
</protein>
<evidence type="ECO:0000313" key="5">
    <source>
        <dbReference type="Proteomes" id="UP000785200"/>
    </source>
</evidence>
<gene>
    <name evidence="4" type="ORF">D0Z07_6006</name>
</gene>
<keyword evidence="5" id="KW-1185">Reference proteome</keyword>